<evidence type="ECO:0000313" key="1">
    <source>
        <dbReference type="EMBL" id="MBL0740729.1"/>
    </source>
</evidence>
<dbReference type="Pfam" id="PF11225">
    <property type="entry name" value="DUF3024"/>
    <property type="match status" value="1"/>
</dbReference>
<keyword evidence="2" id="KW-1185">Reference proteome</keyword>
<dbReference type="InterPro" id="IPR021388">
    <property type="entry name" value="DUF3024"/>
</dbReference>
<dbReference type="Proteomes" id="UP000613030">
    <property type="component" value="Unassembled WGS sequence"/>
</dbReference>
<dbReference type="RefSeq" id="WP_202008051.1">
    <property type="nucleotide sequence ID" value="NZ_JAERRB010000001.1"/>
</dbReference>
<evidence type="ECO:0000313" key="2">
    <source>
        <dbReference type="Proteomes" id="UP000613030"/>
    </source>
</evidence>
<organism evidence="1 2">
    <name type="scientific">Chryseolinea lacunae</name>
    <dbReference type="NCBI Taxonomy" id="2801331"/>
    <lineage>
        <taxon>Bacteria</taxon>
        <taxon>Pseudomonadati</taxon>
        <taxon>Bacteroidota</taxon>
        <taxon>Cytophagia</taxon>
        <taxon>Cytophagales</taxon>
        <taxon>Fulvivirgaceae</taxon>
        <taxon>Chryseolinea</taxon>
    </lineage>
</organism>
<name>A0ABS1KMN6_9BACT</name>
<comment type="caution">
    <text evidence="1">The sequence shown here is derived from an EMBL/GenBank/DDBJ whole genome shotgun (WGS) entry which is preliminary data.</text>
</comment>
<protein>
    <submittedName>
        <fullName evidence="1">DUF3024 domain-containing protein</fullName>
    </submittedName>
</protein>
<accession>A0ABS1KMN6</accession>
<gene>
    <name evidence="1" type="ORF">JI741_05840</name>
</gene>
<sequence>MAVDNLQILDIIEVMEAFLERKRPPEHIRPSLDVGYKIEQQSIFIHQIRPVWNDAAKIIYPEVAKATFVKTKNHWKVFWLRSNLKWYAYDPKPTVKTLKEFVKLVEEDRHALFWG</sequence>
<proteinExistence type="predicted"/>
<reference evidence="1 2" key="1">
    <citation type="submission" date="2021-01" db="EMBL/GenBank/DDBJ databases">
        <title>Chryseolinea sp. Jin1 Genome sequencing and assembly.</title>
        <authorList>
            <person name="Kim I."/>
        </authorList>
    </citation>
    <scope>NUCLEOTIDE SEQUENCE [LARGE SCALE GENOMIC DNA]</scope>
    <source>
        <strain evidence="1 2">Jin1</strain>
    </source>
</reference>
<dbReference type="EMBL" id="JAERRB010000001">
    <property type="protein sequence ID" value="MBL0740729.1"/>
    <property type="molecule type" value="Genomic_DNA"/>
</dbReference>